<dbReference type="PANTHER" id="PTHR30055">
    <property type="entry name" value="HTH-TYPE TRANSCRIPTIONAL REGULATOR RUTR"/>
    <property type="match status" value="1"/>
</dbReference>
<dbReference type="SUPFAM" id="SSF48498">
    <property type="entry name" value="Tetracyclin repressor-like, C-terminal domain"/>
    <property type="match status" value="1"/>
</dbReference>
<keyword evidence="3 5" id="KW-0238">DNA-binding</keyword>
<protein>
    <submittedName>
        <fullName evidence="7">TetR/AcrR family transcriptional regulator</fullName>
    </submittedName>
</protein>
<keyword evidence="8" id="KW-1185">Reference proteome</keyword>
<keyword evidence="2" id="KW-0805">Transcription regulation</keyword>
<dbReference type="InterPro" id="IPR009057">
    <property type="entry name" value="Homeodomain-like_sf"/>
</dbReference>
<dbReference type="PROSITE" id="PS50977">
    <property type="entry name" value="HTH_TETR_2"/>
    <property type="match status" value="1"/>
</dbReference>
<dbReference type="Proteomes" id="UP001500622">
    <property type="component" value="Unassembled WGS sequence"/>
</dbReference>
<dbReference type="PRINTS" id="PR00455">
    <property type="entry name" value="HTHTETR"/>
</dbReference>
<name>A0ABP8LHT0_9MICO</name>
<evidence type="ECO:0000259" key="6">
    <source>
        <dbReference type="PROSITE" id="PS50977"/>
    </source>
</evidence>
<organism evidence="7 8">
    <name type="scientific">Georgenia halophila</name>
    <dbReference type="NCBI Taxonomy" id="620889"/>
    <lineage>
        <taxon>Bacteria</taxon>
        <taxon>Bacillati</taxon>
        <taxon>Actinomycetota</taxon>
        <taxon>Actinomycetes</taxon>
        <taxon>Micrococcales</taxon>
        <taxon>Bogoriellaceae</taxon>
        <taxon>Georgenia</taxon>
    </lineage>
</organism>
<dbReference type="SUPFAM" id="SSF46689">
    <property type="entry name" value="Homeodomain-like"/>
    <property type="match status" value="1"/>
</dbReference>
<accession>A0ABP8LHT0</accession>
<evidence type="ECO:0000256" key="5">
    <source>
        <dbReference type="PROSITE-ProRule" id="PRU00335"/>
    </source>
</evidence>
<evidence type="ECO:0000313" key="8">
    <source>
        <dbReference type="Proteomes" id="UP001500622"/>
    </source>
</evidence>
<reference evidence="8" key="1">
    <citation type="journal article" date="2019" name="Int. J. Syst. Evol. Microbiol.">
        <title>The Global Catalogue of Microorganisms (GCM) 10K type strain sequencing project: providing services to taxonomists for standard genome sequencing and annotation.</title>
        <authorList>
            <consortium name="The Broad Institute Genomics Platform"/>
            <consortium name="The Broad Institute Genome Sequencing Center for Infectious Disease"/>
            <person name="Wu L."/>
            <person name="Ma J."/>
        </authorList>
    </citation>
    <scope>NUCLEOTIDE SEQUENCE [LARGE SCALE GENOMIC DNA]</scope>
    <source>
        <strain evidence="8">JCM 17810</strain>
    </source>
</reference>
<keyword evidence="4" id="KW-0804">Transcription</keyword>
<dbReference type="PANTHER" id="PTHR30055:SF234">
    <property type="entry name" value="HTH-TYPE TRANSCRIPTIONAL REGULATOR BETI"/>
    <property type="match status" value="1"/>
</dbReference>
<evidence type="ECO:0000256" key="3">
    <source>
        <dbReference type="ARBA" id="ARBA00023125"/>
    </source>
</evidence>
<evidence type="ECO:0000256" key="1">
    <source>
        <dbReference type="ARBA" id="ARBA00022491"/>
    </source>
</evidence>
<dbReference type="RefSeq" id="WP_345217075.1">
    <property type="nucleotide sequence ID" value="NZ_BAABGN010000012.1"/>
</dbReference>
<dbReference type="EMBL" id="BAABGN010000012">
    <property type="protein sequence ID" value="GAA4428616.1"/>
    <property type="molecule type" value="Genomic_DNA"/>
</dbReference>
<proteinExistence type="predicted"/>
<gene>
    <name evidence="7" type="ORF">GCM10023169_29950</name>
</gene>
<dbReference type="InterPro" id="IPR001647">
    <property type="entry name" value="HTH_TetR"/>
</dbReference>
<dbReference type="InterPro" id="IPR050109">
    <property type="entry name" value="HTH-type_TetR-like_transc_reg"/>
</dbReference>
<sequence>MKSSSTQVRGPYRNGTRTRGQILQAARKVFGERGYVGGSVRQIASAVGVSPASLLQHFGSKEGLLMAVLEQWDEGHRERLRAAGSGADGLAHFHALRALMTYHVEHRGFVELFVTLSAEAAHKDHPAHDFVRARYARVVAELSHHITVAVQRGEIAPMPLERRETEARAMIAMFDGLELQWLIDPTFDLVAAYDACIEEIIWRWRTRL</sequence>
<evidence type="ECO:0000256" key="2">
    <source>
        <dbReference type="ARBA" id="ARBA00023015"/>
    </source>
</evidence>
<dbReference type="Pfam" id="PF00440">
    <property type="entry name" value="TetR_N"/>
    <property type="match status" value="1"/>
</dbReference>
<dbReference type="InterPro" id="IPR039538">
    <property type="entry name" value="BetI_C"/>
</dbReference>
<feature type="DNA-binding region" description="H-T-H motif" evidence="5">
    <location>
        <begin position="39"/>
        <end position="58"/>
    </location>
</feature>
<feature type="domain" description="HTH tetR-type" evidence="6">
    <location>
        <begin position="16"/>
        <end position="76"/>
    </location>
</feature>
<evidence type="ECO:0000256" key="4">
    <source>
        <dbReference type="ARBA" id="ARBA00023163"/>
    </source>
</evidence>
<dbReference type="Pfam" id="PF13977">
    <property type="entry name" value="TetR_C_6"/>
    <property type="match status" value="1"/>
</dbReference>
<evidence type="ECO:0000313" key="7">
    <source>
        <dbReference type="EMBL" id="GAA4428616.1"/>
    </source>
</evidence>
<dbReference type="Gene3D" id="1.10.357.10">
    <property type="entry name" value="Tetracycline Repressor, domain 2"/>
    <property type="match status" value="1"/>
</dbReference>
<dbReference type="InterPro" id="IPR036271">
    <property type="entry name" value="Tet_transcr_reg_TetR-rel_C_sf"/>
</dbReference>
<keyword evidence="1" id="KW-0678">Repressor</keyword>
<comment type="caution">
    <text evidence="7">The sequence shown here is derived from an EMBL/GenBank/DDBJ whole genome shotgun (WGS) entry which is preliminary data.</text>
</comment>